<dbReference type="PANTHER" id="PTHR10948:SF23">
    <property type="entry name" value="TRANSPOSASE INSI FOR INSERTION SEQUENCE ELEMENT IS30A-RELATED"/>
    <property type="match status" value="1"/>
</dbReference>
<gene>
    <name evidence="3" type="ORF">SAMN04488018_1441</name>
</gene>
<dbReference type="InterPro" id="IPR025246">
    <property type="entry name" value="IS30-like_HTH"/>
</dbReference>
<dbReference type="Pfam" id="PF13936">
    <property type="entry name" value="HTH_38"/>
    <property type="match status" value="1"/>
</dbReference>
<reference evidence="3 4" key="1">
    <citation type="submission" date="2016-10" db="EMBL/GenBank/DDBJ databases">
        <authorList>
            <person name="de Groot N.N."/>
        </authorList>
    </citation>
    <scope>NUCLEOTIDE SEQUENCE [LARGE SCALE GENOMIC DNA]</scope>
    <source>
        <strain evidence="3 4">DSM 23048</strain>
    </source>
</reference>
<protein>
    <submittedName>
        <fullName evidence="3">Helix-turn-helix domain-containing protein</fullName>
    </submittedName>
</protein>
<feature type="domain" description="Transposase IS30-like HTH" evidence="2">
    <location>
        <begin position="2"/>
        <end position="43"/>
    </location>
</feature>
<dbReference type="GeneID" id="82258900"/>
<accession>A0A1H6YUH1</accession>
<dbReference type="EMBL" id="FNYS01000044">
    <property type="protein sequence ID" value="SEJ43494.1"/>
    <property type="molecule type" value="Genomic_DNA"/>
</dbReference>
<dbReference type="GO" id="GO:0032196">
    <property type="term" value="P:transposition"/>
    <property type="evidence" value="ECO:0007669"/>
    <property type="project" value="TreeGrafter"/>
</dbReference>
<evidence type="ECO:0000313" key="4">
    <source>
        <dbReference type="Proteomes" id="UP000183077"/>
    </source>
</evidence>
<dbReference type="RefSeq" id="WP_143061467.1">
    <property type="nucleotide sequence ID" value="NZ_FNYS01000044.1"/>
</dbReference>
<dbReference type="Gene3D" id="1.10.10.60">
    <property type="entry name" value="Homeodomain-like"/>
    <property type="match status" value="1"/>
</dbReference>
<organism evidence="3 4">
    <name type="scientific">Myroides marinus</name>
    <dbReference type="NCBI Taxonomy" id="703342"/>
    <lineage>
        <taxon>Bacteria</taxon>
        <taxon>Pseudomonadati</taxon>
        <taxon>Bacteroidota</taxon>
        <taxon>Flavobacteriia</taxon>
        <taxon>Flavobacteriales</taxon>
        <taxon>Flavobacteriaceae</taxon>
        <taxon>Myroides</taxon>
    </lineage>
</organism>
<sequence>MSHLTLEQRYKIEAYKNLGRSLSEIGDYIGKDRSVVSRELKRNSDGRNGVYKADLAQKKTTLRHK</sequence>
<evidence type="ECO:0000313" key="3">
    <source>
        <dbReference type="EMBL" id="SEJ43494.1"/>
    </source>
</evidence>
<dbReference type="GO" id="GO:0005829">
    <property type="term" value="C:cytosol"/>
    <property type="evidence" value="ECO:0007669"/>
    <property type="project" value="TreeGrafter"/>
</dbReference>
<feature type="region of interest" description="Disordered" evidence="1">
    <location>
        <begin position="41"/>
        <end position="65"/>
    </location>
</feature>
<dbReference type="PANTHER" id="PTHR10948">
    <property type="entry name" value="TRANSPOSASE"/>
    <property type="match status" value="1"/>
</dbReference>
<dbReference type="InterPro" id="IPR051917">
    <property type="entry name" value="Transposase-Integrase"/>
</dbReference>
<proteinExistence type="predicted"/>
<dbReference type="Proteomes" id="UP000183077">
    <property type="component" value="Unassembled WGS sequence"/>
</dbReference>
<evidence type="ECO:0000256" key="1">
    <source>
        <dbReference type="SAM" id="MobiDB-lite"/>
    </source>
</evidence>
<evidence type="ECO:0000259" key="2">
    <source>
        <dbReference type="Pfam" id="PF13936"/>
    </source>
</evidence>
<dbReference type="GO" id="GO:0004803">
    <property type="term" value="F:transposase activity"/>
    <property type="evidence" value="ECO:0007669"/>
    <property type="project" value="TreeGrafter"/>
</dbReference>
<name>A0A1H6YUH1_9FLAO</name>
<feature type="non-terminal residue" evidence="3">
    <location>
        <position position="65"/>
    </location>
</feature>
<dbReference type="AlphaFoldDB" id="A0A1H6YUH1"/>